<dbReference type="Gene3D" id="3.10.100.10">
    <property type="entry name" value="Mannose-Binding Protein A, subunit A"/>
    <property type="match status" value="1"/>
</dbReference>
<comment type="caution">
    <text evidence="1">The sequence shown here is derived from an EMBL/GenBank/DDBJ whole genome shotgun (WGS) entry which is preliminary data.</text>
</comment>
<dbReference type="SUPFAM" id="SSF56436">
    <property type="entry name" value="C-type lectin-like"/>
    <property type="match status" value="1"/>
</dbReference>
<evidence type="ECO:0008006" key="3">
    <source>
        <dbReference type="Google" id="ProtNLM"/>
    </source>
</evidence>
<dbReference type="InterPro" id="IPR016187">
    <property type="entry name" value="CTDL_fold"/>
</dbReference>
<keyword evidence="2" id="KW-1185">Reference proteome</keyword>
<dbReference type="AlphaFoldDB" id="A0AAV3YD36"/>
<name>A0AAV3YD36_9GAST</name>
<dbReference type="InterPro" id="IPR016186">
    <property type="entry name" value="C-type_lectin-like/link_sf"/>
</dbReference>
<protein>
    <recommendedName>
        <fullName evidence="3">C-type lectin domain-containing protein</fullName>
    </recommendedName>
</protein>
<dbReference type="EMBL" id="BLXT01000755">
    <property type="protein sequence ID" value="GFN79973.1"/>
    <property type="molecule type" value="Genomic_DNA"/>
</dbReference>
<evidence type="ECO:0000313" key="1">
    <source>
        <dbReference type="EMBL" id="GFN79973.1"/>
    </source>
</evidence>
<proteinExistence type="predicted"/>
<evidence type="ECO:0000313" key="2">
    <source>
        <dbReference type="Proteomes" id="UP000735302"/>
    </source>
</evidence>
<accession>A0AAV3YD36</accession>
<dbReference type="Proteomes" id="UP000735302">
    <property type="component" value="Unassembled WGS sequence"/>
</dbReference>
<organism evidence="1 2">
    <name type="scientific">Plakobranchus ocellatus</name>
    <dbReference type="NCBI Taxonomy" id="259542"/>
    <lineage>
        <taxon>Eukaryota</taxon>
        <taxon>Metazoa</taxon>
        <taxon>Spiralia</taxon>
        <taxon>Lophotrochozoa</taxon>
        <taxon>Mollusca</taxon>
        <taxon>Gastropoda</taxon>
        <taxon>Heterobranchia</taxon>
        <taxon>Euthyneura</taxon>
        <taxon>Panpulmonata</taxon>
        <taxon>Sacoglossa</taxon>
        <taxon>Placobranchoidea</taxon>
        <taxon>Plakobranchidae</taxon>
        <taxon>Plakobranchus</taxon>
    </lineage>
</organism>
<sequence>MWEIELPNETPSEQHENFGGLEFEMQGIIRNQSEPTVFSGCGGWVHYPEIPTCLKVVHELKTWKEARAVCDKSGGDLVAILTPGLDAFLTSKFTIFLSEMFHLELLFTYIETTKLLKM</sequence>
<reference evidence="1 2" key="1">
    <citation type="journal article" date="2021" name="Elife">
        <title>Chloroplast acquisition without the gene transfer in kleptoplastic sea slugs, Plakobranchus ocellatus.</title>
        <authorList>
            <person name="Maeda T."/>
            <person name="Takahashi S."/>
            <person name="Yoshida T."/>
            <person name="Shimamura S."/>
            <person name="Takaki Y."/>
            <person name="Nagai Y."/>
            <person name="Toyoda A."/>
            <person name="Suzuki Y."/>
            <person name="Arimoto A."/>
            <person name="Ishii H."/>
            <person name="Satoh N."/>
            <person name="Nishiyama T."/>
            <person name="Hasebe M."/>
            <person name="Maruyama T."/>
            <person name="Minagawa J."/>
            <person name="Obokata J."/>
            <person name="Shigenobu S."/>
        </authorList>
    </citation>
    <scope>NUCLEOTIDE SEQUENCE [LARGE SCALE GENOMIC DNA]</scope>
</reference>
<gene>
    <name evidence="1" type="ORF">PoB_000647900</name>
</gene>
<dbReference type="CDD" id="cd00037">
    <property type="entry name" value="CLECT"/>
    <property type="match status" value="1"/>
</dbReference>